<accession>A0A218Z6T8</accession>
<name>A0A218Z6T8_9HELO</name>
<dbReference type="AlphaFoldDB" id="A0A218Z6T8"/>
<dbReference type="OrthoDB" id="428342at2759"/>
<sequence>MSGMPPLVEVSDLPSVYRCPRAVWEWNKAAPHHLQAPLSPEAPTTRPFCRGPLAFRPSGLGLCWVDVSWPARGRLHARSRGDPRSHHRQTRISLTTGSLVGVSNAPSCWCPTSETPGRGCQRSARKKGTDEDDRPALPRRPTRGPLDVADSPTSSSSSMTSPPRLTGQPSSLLSPTASQHATPRMPSPGPGANLSVLSSPSFRPARTSLSPSRASISGTQKDFSFLLRPEIYHPLTLLEVPPPFRPASSQADPATPLEDLVSTGHFRNAAIKAAQLLTTPGLNHQDHEKIFGLVYTRLSCLTLCNQTTLAAQEVKALEDLNSNYYRDDLTGRHLVPWELRVLAVRLQGMAFNDARRGVTGYYELAREARSTLTTMKRARRESEGDPAAPDGAIPLWEARLADLGVRVASALVEMEDLEGATRFLATLEPTRLPRLGVQKALLWLCVGDVEAARASVVGLGAEEEQKVILALAHMADSDFDYAVEVWQALVASDADEAEKAMWRQNLGVCYLYLGRMDEARKMLESLVSTSHSFHALTFNLSTIYELCTDRSRALKIRLAEKVARMQEEGEGQNTGWEKVNGDFKL</sequence>
<organism evidence="2 3">
    <name type="scientific">Diplocarpon coronariae</name>
    <dbReference type="NCBI Taxonomy" id="2795749"/>
    <lineage>
        <taxon>Eukaryota</taxon>
        <taxon>Fungi</taxon>
        <taxon>Dikarya</taxon>
        <taxon>Ascomycota</taxon>
        <taxon>Pezizomycotina</taxon>
        <taxon>Leotiomycetes</taxon>
        <taxon>Helotiales</taxon>
        <taxon>Drepanopezizaceae</taxon>
        <taxon>Diplocarpon</taxon>
    </lineage>
</organism>
<feature type="region of interest" description="Disordered" evidence="1">
    <location>
        <begin position="76"/>
        <end position="216"/>
    </location>
</feature>
<feature type="compositionally biased region" description="Polar residues" evidence="1">
    <location>
        <begin position="195"/>
        <end position="216"/>
    </location>
</feature>
<evidence type="ECO:0008006" key="4">
    <source>
        <dbReference type="Google" id="ProtNLM"/>
    </source>
</evidence>
<dbReference type="SUPFAM" id="SSF48452">
    <property type="entry name" value="TPR-like"/>
    <property type="match status" value="1"/>
</dbReference>
<dbReference type="PANTHER" id="PTHR21581">
    <property type="entry name" value="D-ALANYL-D-ALANINE CARBOXYPEPTIDASE"/>
    <property type="match status" value="1"/>
</dbReference>
<dbReference type="Gene3D" id="1.25.40.10">
    <property type="entry name" value="Tetratricopeptide repeat domain"/>
    <property type="match status" value="1"/>
</dbReference>
<feature type="compositionally biased region" description="Polar residues" evidence="1">
    <location>
        <begin position="104"/>
        <end position="115"/>
    </location>
</feature>
<proteinExistence type="predicted"/>
<protein>
    <recommendedName>
        <fullName evidence="4">Tetratricopeptide repeat protein 15</fullName>
    </recommendedName>
</protein>
<comment type="caution">
    <text evidence="2">The sequence shown here is derived from an EMBL/GenBank/DDBJ whole genome shotgun (WGS) entry which is preliminary data.</text>
</comment>
<dbReference type="Proteomes" id="UP000242519">
    <property type="component" value="Unassembled WGS sequence"/>
</dbReference>
<dbReference type="GO" id="GO:0005794">
    <property type="term" value="C:Golgi apparatus"/>
    <property type="evidence" value="ECO:0007669"/>
    <property type="project" value="TreeGrafter"/>
</dbReference>
<dbReference type="InterPro" id="IPR011990">
    <property type="entry name" value="TPR-like_helical_dom_sf"/>
</dbReference>
<keyword evidence="3" id="KW-1185">Reference proteome</keyword>
<feature type="compositionally biased region" description="Polar residues" evidence="1">
    <location>
        <begin position="167"/>
        <end position="181"/>
    </location>
</feature>
<dbReference type="EMBL" id="MZNU01000177">
    <property type="protein sequence ID" value="OWP03243.1"/>
    <property type="molecule type" value="Genomic_DNA"/>
</dbReference>
<dbReference type="PANTHER" id="PTHR21581:SF6">
    <property type="entry name" value="TRAFFICKING PROTEIN PARTICLE COMPLEX SUBUNIT 12"/>
    <property type="match status" value="1"/>
</dbReference>
<dbReference type="InParanoid" id="A0A218Z6T8"/>
<dbReference type="GO" id="GO:0030008">
    <property type="term" value="C:TRAPP complex"/>
    <property type="evidence" value="ECO:0007669"/>
    <property type="project" value="TreeGrafter"/>
</dbReference>
<evidence type="ECO:0000313" key="2">
    <source>
        <dbReference type="EMBL" id="OWP03243.1"/>
    </source>
</evidence>
<evidence type="ECO:0000256" key="1">
    <source>
        <dbReference type="SAM" id="MobiDB-lite"/>
    </source>
</evidence>
<feature type="compositionally biased region" description="Low complexity" evidence="1">
    <location>
        <begin position="151"/>
        <end position="163"/>
    </location>
</feature>
<reference evidence="2 3" key="1">
    <citation type="submission" date="2017-04" db="EMBL/GenBank/DDBJ databases">
        <title>Draft genome sequence of Marssonina coronaria NL1: causal agent of apple blotch.</title>
        <authorList>
            <person name="Cheng Q."/>
        </authorList>
    </citation>
    <scope>NUCLEOTIDE SEQUENCE [LARGE SCALE GENOMIC DNA]</scope>
    <source>
        <strain evidence="2 3">NL1</strain>
    </source>
</reference>
<evidence type="ECO:0000313" key="3">
    <source>
        <dbReference type="Proteomes" id="UP000242519"/>
    </source>
</evidence>
<gene>
    <name evidence="2" type="ORF">B2J93_2975</name>
</gene>
<dbReference type="STRING" id="503106.A0A218Z6T8"/>